<dbReference type="CDD" id="cd00338">
    <property type="entry name" value="Ser_Recombinase"/>
    <property type="match status" value="1"/>
</dbReference>
<dbReference type="Proteomes" id="UP000325933">
    <property type="component" value="Unassembled WGS sequence"/>
</dbReference>
<keyword evidence="7" id="KW-1185">Reference proteome</keyword>
<gene>
    <name evidence="5" type="ORF">F4U95_11705</name>
    <name evidence="4" type="ORF">F4U96_11760</name>
</gene>
<evidence type="ECO:0000313" key="6">
    <source>
        <dbReference type="Proteomes" id="UP000325933"/>
    </source>
</evidence>
<dbReference type="InterPro" id="IPR036162">
    <property type="entry name" value="Resolvase-like_N_sf"/>
</dbReference>
<feature type="domain" description="Recombinase" evidence="3">
    <location>
        <begin position="171"/>
        <end position="294"/>
    </location>
</feature>
<evidence type="ECO:0000259" key="3">
    <source>
        <dbReference type="PROSITE" id="PS51737"/>
    </source>
</evidence>
<dbReference type="Pfam" id="PF00239">
    <property type="entry name" value="Resolvase"/>
    <property type="match status" value="1"/>
</dbReference>
<name>A0A5J5I270_9SPHN</name>
<sequence length="552" mass="61320">MKHGRGSKGGARMRAYIYLRLSVDKEDGKAQSIDAQRTAIHDYARRNNIEIVEEFADTGLSGQSSKRPAFNRMIEQATDGTNPVDIVLIYRIARLARNMRVFFNSLDGLADAGVEVISITENFGESRRTKRMGQTISAMVAEQQAIDASIYTSKSRRENARQGFYNGGPVAFGYETYVARKDGDKERMKLRIVPAEAAVVDQIFNWADMGRGGRWIVSELNRRGTTLRGAKFSNGNLSGILRRVTYTGIYYDKTVDDDGNVPDPEDWIAVVCPAIIDQPRFDRVNALRASRNPRRTAPHIVAGTTMLTGIAKCGTAGCACAMTIRTGKGGRYSYYVCANRVNKGQSCPTPSMRREVLDDLVLDTVEKQLLAPERLQSLLADVLDLSDQKRVQREQELSHAKAEQTRLRTGIERLLILVETGQMGPRDPIFAKRMEENRSALAAATTRIDALETQLAQGSRKITPATISRFGDLLSARLRDEDPTLRKDYLRMLVSDVTVSNSQITISGPKAVLENGVCNGAPRLMGTVPIFDREWCPKADESDEYESPLLLP</sequence>
<dbReference type="GO" id="GO:0003677">
    <property type="term" value="F:DNA binding"/>
    <property type="evidence" value="ECO:0007669"/>
    <property type="project" value="InterPro"/>
</dbReference>
<organism evidence="5 6">
    <name type="scientific">Sphingobium limneticum</name>
    <dbReference type="NCBI Taxonomy" id="1007511"/>
    <lineage>
        <taxon>Bacteria</taxon>
        <taxon>Pseudomonadati</taxon>
        <taxon>Pseudomonadota</taxon>
        <taxon>Alphaproteobacteria</taxon>
        <taxon>Sphingomonadales</taxon>
        <taxon>Sphingomonadaceae</taxon>
        <taxon>Sphingobium</taxon>
    </lineage>
</organism>
<evidence type="ECO:0000259" key="2">
    <source>
        <dbReference type="PROSITE" id="PS51736"/>
    </source>
</evidence>
<dbReference type="InterPro" id="IPR025827">
    <property type="entry name" value="Zn_ribbon_recom_dom"/>
</dbReference>
<dbReference type="PROSITE" id="PS51736">
    <property type="entry name" value="RECOMBINASES_3"/>
    <property type="match status" value="1"/>
</dbReference>
<dbReference type="Pfam" id="PF13408">
    <property type="entry name" value="Zn_ribbon_recom"/>
    <property type="match status" value="1"/>
</dbReference>
<dbReference type="Pfam" id="PF07508">
    <property type="entry name" value="Recombinase"/>
    <property type="match status" value="1"/>
</dbReference>
<comment type="caution">
    <text evidence="5">The sequence shown here is derived from an EMBL/GenBank/DDBJ whole genome shotgun (WGS) entry which is preliminary data.</text>
</comment>
<dbReference type="SMART" id="SM00857">
    <property type="entry name" value="Resolvase"/>
    <property type="match status" value="1"/>
</dbReference>
<dbReference type="Gene3D" id="3.90.1750.20">
    <property type="entry name" value="Putative Large Serine Recombinase, Chain B, Domain 2"/>
    <property type="match status" value="1"/>
</dbReference>
<proteinExistence type="predicted"/>
<dbReference type="EMBL" id="VYQB01000007">
    <property type="protein sequence ID" value="KAA9016895.1"/>
    <property type="molecule type" value="Genomic_DNA"/>
</dbReference>
<dbReference type="InterPro" id="IPR011109">
    <property type="entry name" value="DNA_bind_recombinase_dom"/>
</dbReference>
<keyword evidence="1" id="KW-0175">Coiled coil</keyword>
<dbReference type="InterPro" id="IPR038109">
    <property type="entry name" value="DNA_bind_recomb_sf"/>
</dbReference>
<dbReference type="EMBL" id="VYQA01000007">
    <property type="protein sequence ID" value="KAA9029874.1"/>
    <property type="molecule type" value="Genomic_DNA"/>
</dbReference>
<feature type="domain" description="Resolvase/invertase-type recombinase catalytic" evidence="2">
    <location>
        <begin position="14"/>
        <end position="163"/>
    </location>
</feature>
<dbReference type="AlphaFoldDB" id="A0A5J5I270"/>
<dbReference type="PANTHER" id="PTHR30461">
    <property type="entry name" value="DNA-INVERTASE FROM LAMBDOID PROPHAGE"/>
    <property type="match status" value="1"/>
</dbReference>
<dbReference type="GO" id="GO:0000150">
    <property type="term" value="F:DNA strand exchange activity"/>
    <property type="evidence" value="ECO:0007669"/>
    <property type="project" value="InterPro"/>
</dbReference>
<evidence type="ECO:0000313" key="5">
    <source>
        <dbReference type="EMBL" id="KAA9029874.1"/>
    </source>
</evidence>
<feature type="coiled-coil region" evidence="1">
    <location>
        <begin position="434"/>
        <end position="461"/>
    </location>
</feature>
<evidence type="ECO:0000256" key="1">
    <source>
        <dbReference type="SAM" id="Coils"/>
    </source>
</evidence>
<dbReference type="Gene3D" id="3.40.50.1390">
    <property type="entry name" value="Resolvase, N-terminal catalytic domain"/>
    <property type="match status" value="1"/>
</dbReference>
<dbReference type="SUPFAM" id="SSF53041">
    <property type="entry name" value="Resolvase-like"/>
    <property type="match status" value="1"/>
</dbReference>
<dbReference type="InterPro" id="IPR050639">
    <property type="entry name" value="SSR_resolvase"/>
</dbReference>
<accession>A0A5J5I270</accession>
<dbReference type="PROSITE" id="PS51737">
    <property type="entry name" value="RECOMBINASE_DNA_BIND"/>
    <property type="match status" value="1"/>
</dbReference>
<dbReference type="Proteomes" id="UP000326364">
    <property type="component" value="Unassembled WGS sequence"/>
</dbReference>
<evidence type="ECO:0000313" key="7">
    <source>
        <dbReference type="Proteomes" id="UP000326364"/>
    </source>
</evidence>
<reference evidence="6 7" key="1">
    <citation type="submission" date="2019-09" db="EMBL/GenBank/DDBJ databases">
        <authorList>
            <person name="Feng G."/>
        </authorList>
    </citation>
    <scope>NUCLEOTIDE SEQUENCE [LARGE SCALE GENOMIC DNA]</scope>
    <source>
        <strain evidence="5 6">KACC 19283</strain>
        <strain evidence="4 7">KACC 19284</strain>
    </source>
</reference>
<protein>
    <submittedName>
        <fullName evidence="5">Recombinase family protein</fullName>
    </submittedName>
</protein>
<dbReference type="PANTHER" id="PTHR30461:SF23">
    <property type="entry name" value="DNA RECOMBINASE-RELATED"/>
    <property type="match status" value="1"/>
</dbReference>
<evidence type="ECO:0000313" key="4">
    <source>
        <dbReference type="EMBL" id="KAA9016895.1"/>
    </source>
</evidence>
<dbReference type="InterPro" id="IPR006119">
    <property type="entry name" value="Resolv_N"/>
</dbReference>